<evidence type="ECO:0000313" key="11">
    <source>
        <dbReference type="Proteomes" id="UP000434036"/>
    </source>
</evidence>
<dbReference type="HAMAP" id="MF_00235">
    <property type="entry name" value="Adenylate_kinase_Adk"/>
    <property type="match status" value="1"/>
</dbReference>
<feature type="binding site" evidence="6">
    <location>
        <position position="127"/>
    </location>
    <ligand>
        <name>ATP</name>
        <dbReference type="ChEBI" id="CHEBI:30616"/>
    </ligand>
</feature>
<gene>
    <name evidence="6" type="primary">adk</name>
    <name evidence="10" type="ORF">GSF08_08580</name>
</gene>
<keyword evidence="11" id="KW-1185">Reference proteome</keyword>
<dbReference type="PANTHER" id="PTHR23359">
    <property type="entry name" value="NUCLEOTIDE KINASE"/>
    <property type="match status" value="1"/>
</dbReference>
<keyword evidence="6" id="KW-0963">Cytoplasm</keyword>
<feature type="domain" description="Adenylate kinase active site lid" evidence="9">
    <location>
        <begin position="127"/>
        <end position="162"/>
    </location>
</feature>
<dbReference type="Pfam" id="PF00406">
    <property type="entry name" value="ADK"/>
    <property type="match status" value="1"/>
</dbReference>
<dbReference type="InterPro" id="IPR006259">
    <property type="entry name" value="Adenyl_kin_sub"/>
</dbReference>
<dbReference type="CDD" id="cd01428">
    <property type="entry name" value="ADK"/>
    <property type="match status" value="1"/>
</dbReference>
<feature type="binding site" evidence="6">
    <location>
        <begin position="136"/>
        <end position="137"/>
    </location>
    <ligand>
        <name>ATP</name>
        <dbReference type="ChEBI" id="CHEBI:30616"/>
    </ligand>
</feature>
<dbReference type="GO" id="GO:0004017">
    <property type="term" value="F:AMP kinase activity"/>
    <property type="evidence" value="ECO:0007669"/>
    <property type="project" value="UniProtKB-UniRule"/>
</dbReference>
<evidence type="ECO:0000256" key="7">
    <source>
        <dbReference type="RuleBase" id="RU003330"/>
    </source>
</evidence>
<evidence type="ECO:0000256" key="2">
    <source>
        <dbReference type="ARBA" id="ARBA00022727"/>
    </source>
</evidence>
<dbReference type="InterPro" id="IPR000850">
    <property type="entry name" value="Adenylat/UMP-CMP_kin"/>
</dbReference>
<dbReference type="AlphaFoldDB" id="A0A6N8U744"/>
<feature type="binding site" evidence="6">
    <location>
        <position position="36"/>
    </location>
    <ligand>
        <name>AMP</name>
        <dbReference type="ChEBI" id="CHEBI:456215"/>
    </ligand>
</feature>
<keyword evidence="2 6" id="KW-0545">Nucleotide biosynthesis</keyword>
<comment type="subunit">
    <text evidence="6 8">Monomer.</text>
</comment>
<dbReference type="EMBL" id="WUUQ01000003">
    <property type="protein sequence ID" value="MXQ73996.1"/>
    <property type="molecule type" value="Genomic_DNA"/>
</dbReference>
<dbReference type="NCBIfam" id="NF001381">
    <property type="entry name" value="PRK00279.1-3"/>
    <property type="match status" value="1"/>
</dbReference>
<evidence type="ECO:0000256" key="5">
    <source>
        <dbReference type="ARBA" id="ARBA00022840"/>
    </source>
</evidence>
<dbReference type="InterPro" id="IPR007862">
    <property type="entry name" value="Adenylate_kinase_lid-dom"/>
</dbReference>
<evidence type="ECO:0000256" key="4">
    <source>
        <dbReference type="ARBA" id="ARBA00022777"/>
    </source>
</evidence>
<evidence type="ECO:0000256" key="1">
    <source>
        <dbReference type="ARBA" id="ARBA00022679"/>
    </source>
</evidence>
<comment type="pathway">
    <text evidence="6">Purine metabolism; AMP biosynthesis via salvage pathway; AMP from ADP: step 1/1.</text>
</comment>
<dbReference type="FunFam" id="3.40.50.300:FF:000106">
    <property type="entry name" value="Adenylate kinase mitochondrial"/>
    <property type="match status" value="1"/>
</dbReference>
<evidence type="ECO:0000256" key="3">
    <source>
        <dbReference type="ARBA" id="ARBA00022741"/>
    </source>
</evidence>
<dbReference type="Gene3D" id="3.40.50.300">
    <property type="entry name" value="P-loop containing nucleotide triphosphate hydrolases"/>
    <property type="match status" value="1"/>
</dbReference>
<dbReference type="GO" id="GO:0005737">
    <property type="term" value="C:cytoplasm"/>
    <property type="evidence" value="ECO:0007669"/>
    <property type="project" value="UniProtKB-SubCell"/>
</dbReference>
<dbReference type="Proteomes" id="UP000434036">
    <property type="component" value="Unassembled WGS sequence"/>
</dbReference>
<feature type="binding site" evidence="6">
    <location>
        <begin position="57"/>
        <end position="59"/>
    </location>
    <ligand>
        <name>AMP</name>
        <dbReference type="ChEBI" id="CHEBI:456215"/>
    </ligand>
</feature>
<dbReference type="PROSITE" id="PS00113">
    <property type="entry name" value="ADENYLATE_KINASE"/>
    <property type="match status" value="1"/>
</dbReference>
<feature type="binding site" evidence="6">
    <location>
        <begin position="85"/>
        <end position="88"/>
    </location>
    <ligand>
        <name>AMP</name>
        <dbReference type="ChEBI" id="CHEBI:456215"/>
    </ligand>
</feature>
<feature type="binding site" evidence="6">
    <location>
        <position position="130"/>
    </location>
    <ligand>
        <name>Zn(2+)</name>
        <dbReference type="ChEBI" id="CHEBI:29105"/>
        <note>structural</note>
    </ligand>
</feature>
<comment type="similarity">
    <text evidence="6 7">Belongs to the adenylate kinase family.</text>
</comment>
<protein>
    <recommendedName>
        <fullName evidence="6 8">Adenylate kinase</fullName>
        <shortName evidence="6">AK</shortName>
        <ecNumber evidence="6 8">2.7.4.3</ecNumber>
    </recommendedName>
    <alternativeName>
        <fullName evidence="6">ATP-AMP transphosphorylase</fullName>
    </alternativeName>
    <alternativeName>
        <fullName evidence="6">ATP:AMP phosphotransferase</fullName>
    </alternativeName>
    <alternativeName>
        <fullName evidence="6">Adenylate monophosphate kinase</fullName>
    </alternativeName>
</protein>
<dbReference type="GO" id="GO:0044209">
    <property type="term" value="P:AMP salvage"/>
    <property type="evidence" value="ECO:0007669"/>
    <property type="project" value="UniProtKB-UniRule"/>
</dbReference>
<accession>A0A6N8U744</accession>
<dbReference type="SUPFAM" id="SSF52540">
    <property type="entry name" value="P-loop containing nucleoside triphosphate hydrolases"/>
    <property type="match status" value="1"/>
</dbReference>
<keyword evidence="1 6" id="KW-0808">Transferase</keyword>
<comment type="subcellular location">
    <subcellularLocation>
        <location evidence="6 8">Cytoplasm</location>
    </subcellularLocation>
</comment>
<feature type="binding site" evidence="6">
    <location>
        <begin position="10"/>
        <end position="15"/>
    </location>
    <ligand>
        <name>ATP</name>
        <dbReference type="ChEBI" id="CHEBI:30616"/>
    </ligand>
</feature>
<feature type="binding site" evidence="6">
    <location>
        <position position="171"/>
    </location>
    <ligand>
        <name>AMP</name>
        <dbReference type="ChEBI" id="CHEBI:456215"/>
    </ligand>
</feature>
<feature type="binding site" evidence="6">
    <location>
        <position position="31"/>
    </location>
    <ligand>
        <name>AMP</name>
        <dbReference type="ChEBI" id="CHEBI:456215"/>
    </ligand>
</feature>
<evidence type="ECO:0000256" key="6">
    <source>
        <dbReference type="HAMAP-Rule" id="MF_00235"/>
    </source>
</evidence>
<keyword evidence="3 6" id="KW-0547">Nucleotide-binding</keyword>
<dbReference type="EC" id="2.7.4.3" evidence="6 8"/>
<dbReference type="NCBIfam" id="TIGR01351">
    <property type="entry name" value="adk"/>
    <property type="match status" value="1"/>
</dbReference>
<feature type="binding site" evidence="6">
    <location>
        <position position="199"/>
    </location>
    <ligand>
        <name>ATP</name>
        <dbReference type="ChEBI" id="CHEBI:30616"/>
    </ligand>
</feature>
<proteinExistence type="inferred from homology"/>
<reference evidence="10 11" key="1">
    <citation type="submission" date="2019-12" db="EMBL/GenBank/DDBJ databases">
        <authorList>
            <person name="Yang R."/>
        </authorList>
    </citation>
    <scope>NUCLEOTIDE SEQUENCE [LARGE SCALE GENOMIC DNA]</scope>
    <source>
        <strain evidence="10 11">DONG20-135</strain>
    </source>
</reference>
<feature type="region of interest" description="LID" evidence="6">
    <location>
        <begin position="126"/>
        <end position="163"/>
    </location>
</feature>
<dbReference type="NCBIfam" id="NF001380">
    <property type="entry name" value="PRK00279.1-2"/>
    <property type="match status" value="1"/>
</dbReference>
<dbReference type="UniPathway" id="UPA00588">
    <property type="reaction ID" value="UER00649"/>
</dbReference>
<sequence>MNIMIMGGPGAGKGTMSAKIVEHFQVHHISTGNIFRSEISKQTELGLKAKSYSDQGLLVPDEVTNPMVKSFLEKLDLGNGYLLDGYPRTTAQAEVFDKLTEGTDLSVDKVLVLELDFEILKERITGRRICKNCDEIYHIKNHPSKTEGICDKCGGELYQRKDDTIESLSVRLDEYKKSTEPVLAYYEAKGQLVRINADQPIDKVWSDVLEALEA</sequence>
<organism evidence="10 11">
    <name type="scientific">Copranaerobaculum intestinale</name>
    <dbReference type="NCBI Taxonomy" id="2692629"/>
    <lineage>
        <taxon>Bacteria</taxon>
        <taxon>Bacillati</taxon>
        <taxon>Bacillota</taxon>
        <taxon>Erysipelotrichia</taxon>
        <taxon>Erysipelotrichales</taxon>
        <taxon>Erysipelotrichaceae</taxon>
        <taxon>Copranaerobaculum</taxon>
    </lineage>
</organism>
<evidence type="ECO:0000256" key="8">
    <source>
        <dbReference type="RuleBase" id="RU003331"/>
    </source>
</evidence>
<comment type="catalytic activity">
    <reaction evidence="6 8">
        <text>AMP + ATP = 2 ADP</text>
        <dbReference type="Rhea" id="RHEA:12973"/>
        <dbReference type="ChEBI" id="CHEBI:30616"/>
        <dbReference type="ChEBI" id="CHEBI:456215"/>
        <dbReference type="ChEBI" id="CHEBI:456216"/>
        <dbReference type="EC" id="2.7.4.3"/>
    </reaction>
</comment>
<feature type="binding site" evidence="6">
    <location>
        <position position="133"/>
    </location>
    <ligand>
        <name>Zn(2+)</name>
        <dbReference type="ChEBI" id="CHEBI:29105"/>
        <note>structural</note>
    </ligand>
</feature>
<comment type="domain">
    <text evidence="6">Consists of three domains, a large central CORE domain and two small peripheral domains, NMPbind and LID, which undergo movements during catalysis. The LID domain closes over the site of phosphoryl transfer upon ATP binding. Assembling and dissambling the active center during each catalytic cycle provides an effective means to prevent ATP hydrolysis. Some bacteria have evolved a zinc-coordinating structure that stabilizes the LID domain.</text>
</comment>
<feature type="binding site" evidence="6">
    <location>
        <position position="153"/>
    </location>
    <ligand>
        <name>Zn(2+)</name>
        <dbReference type="ChEBI" id="CHEBI:29105"/>
        <note>structural</note>
    </ligand>
</feature>
<keyword evidence="4 6" id="KW-0418">Kinase</keyword>
<name>A0A6N8U744_9FIRM</name>
<evidence type="ECO:0000313" key="10">
    <source>
        <dbReference type="EMBL" id="MXQ73996.1"/>
    </source>
</evidence>
<feature type="binding site" evidence="6">
    <location>
        <position position="160"/>
    </location>
    <ligand>
        <name>AMP</name>
        <dbReference type="ChEBI" id="CHEBI:456215"/>
    </ligand>
</feature>
<dbReference type="RefSeq" id="WP_160625425.1">
    <property type="nucleotide sequence ID" value="NZ_WUUQ01000003.1"/>
</dbReference>
<keyword evidence="6" id="KW-0862">Zinc</keyword>
<reference evidence="10 11" key="2">
    <citation type="submission" date="2020-01" db="EMBL/GenBank/DDBJ databases">
        <title>Clostridiaceae sp. nov. isolated from the gut of human by culturomics.</title>
        <authorList>
            <person name="Chang Y."/>
        </authorList>
    </citation>
    <scope>NUCLEOTIDE SEQUENCE [LARGE SCALE GENOMIC DNA]</scope>
    <source>
        <strain evidence="10 11">DONG20-135</strain>
    </source>
</reference>
<feature type="binding site" evidence="6">
    <location>
        <position position="92"/>
    </location>
    <ligand>
        <name>AMP</name>
        <dbReference type="ChEBI" id="CHEBI:456215"/>
    </ligand>
</feature>
<feature type="binding site" evidence="6">
    <location>
        <position position="150"/>
    </location>
    <ligand>
        <name>Zn(2+)</name>
        <dbReference type="ChEBI" id="CHEBI:29105"/>
        <note>structural</note>
    </ligand>
</feature>
<dbReference type="Pfam" id="PF05191">
    <property type="entry name" value="ADK_lid"/>
    <property type="match status" value="1"/>
</dbReference>
<dbReference type="InterPro" id="IPR027417">
    <property type="entry name" value="P-loop_NTPase"/>
</dbReference>
<keyword evidence="6" id="KW-0479">Metal-binding</keyword>
<keyword evidence="5 6" id="KW-0067">ATP-binding</keyword>
<feature type="region of interest" description="NMP" evidence="6">
    <location>
        <begin position="30"/>
        <end position="59"/>
    </location>
</feature>
<comment type="function">
    <text evidence="6">Catalyzes the reversible transfer of the terminal phosphate group between ATP and AMP. Plays an important role in cellular energy homeostasis and in adenine nucleotide metabolism.</text>
</comment>
<dbReference type="PRINTS" id="PR00094">
    <property type="entry name" value="ADENYLTKNASE"/>
</dbReference>
<comment type="caution">
    <text evidence="10">The sequence shown here is derived from an EMBL/GenBank/DDBJ whole genome shotgun (WGS) entry which is preliminary data.</text>
</comment>
<dbReference type="InterPro" id="IPR033690">
    <property type="entry name" value="Adenylat_kinase_CS"/>
</dbReference>
<evidence type="ECO:0000259" key="9">
    <source>
        <dbReference type="Pfam" id="PF05191"/>
    </source>
</evidence>
<dbReference type="GO" id="GO:0005524">
    <property type="term" value="F:ATP binding"/>
    <property type="evidence" value="ECO:0007669"/>
    <property type="project" value="UniProtKB-UniRule"/>
</dbReference>
<dbReference type="GO" id="GO:0008270">
    <property type="term" value="F:zinc ion binding"/>
    <property type="evidence" value="ECO:0007669"/>
    <property type="project" value="UniProtKB-UniRule"/>
</dbReference>